<gene>
    <name evidence="3" type="ORF">GCM10011503_04480</name>
</gene>
<evidence type="ECO:0000313" key="4">
    <source>
        <dbReference type="Proteomes" id="UP000628854"/>
    </source>
</evidence>
<comment type="caution">
    <text evidence="3">The sequence shown here is derived from an EMBL/GenBank/DDBJ whole genome shotgun (WGS) entry which is preliminary data.</text>
</comment>
<sequence>MDRLFPKKAAIEGAADRLYEGLVHAARSTWLFTEGGFEDSFSGRFNAIALHGGLLLPELERRGGRGPVLSRAVYTRIFDGLDAGLRETGVGDASIARKVRKFGESFFGLGNAIRDALAASDSRTGIAAVLERNEVAAADEADKLADYVIDFAQHLSSLSDETLFDGDAGLVFMGKRAD</sequence>
<evidence type="ECO:0000313" key="3">
    <source>
        <dbReference type="EMBL" id="GGB59132.1"/>
    </source>
</evidence>
<accession>A0ABQ1J5I0</accession>
<evidence type="ECO:0000259" key="2">
    <source>
        <dbReference type="Pfam" id="PF03981"/>
    </source>
</evidence>
<evidence type="ECO:0000256" key="1">
    <source>
        <dbReference type="ARBA" id="ARBA00006436"/>
    </source>
</evidence>
<dbReference type="Proteomes" id="UP000628854">
    <property type="component" value="Unassembled WGS sequence"/>
</dbReference>
<proteinExistence type="inferred from homology"/>
<comment type="similarity">
    <text evidence="1">Belongs to the UPF0174 family.</text>
</comment>
<name>A0ABQ1J5I0_9PROT</name>
<reference evidence="4" key="1">
    <citation type="journal article" date="2019" name="Int. J. Syst. Evol. Microbiol.">
        <title>The Global Catalogue of Microorganisms (GCM) 10K type strain sequencing project: providing services to taxonomists for standard genome sequencing and annotation.</title>
        <authorList>
            <consortium name="The Broad Institute Genomics Platform"/>
            <consortium name="The Broad Institute Genome Sequencing Center for Infectious Disease"/>
            <person name="Wu L."/>
            <person name="Ma J."/>
        </authorList>
    </citation>
    <scope>NUCLEOTIDE SEQUENCE [LARGE SCALE GENOMIC DNA]</scope>
    <source>
        <strain evidence="4">CGMCC 1.15928</strain>
    </source>
</reference>
<dbReference type="EMBL" id="BMKF01000001">
    <property type="protein sequence ID" value="GGB59132.1"/>
    <property type="molecule type" value="Genomic_DNA"/>
</dbReference>
<feature type="domain" description="Ubiquinol-cytochrome c chaperone" evidence="2">
    <location>
        <begin position="36"/>
        <end position="168"/>
    </location>
</feature>
<keyword evidence="4" id="KW-1185">Reference proteome</keyword>
<dbReference type="RefSeq" id="WP_370237124.1">
    <property type="nucleotide sequence ID" value="NZ_CAXQGG010000016.1"/>
</dbReference>
<dbReference type="Pfam" id="PF03981">
    <property type="entry name" value="Ubiq_cyt_C_chap"/>
    <property type="match status" value="1"/>
</dbReference>
<protein>
    <submittedName>
        <fullName evidence="3">Ubiquinol-cytochrome c chaperone</fullName>
    </submittedName>
</protein>
<dbReference type="InterPro" id="IPR021150">
    <property type="entry name" value="Ubiq_cyt_c_chap"/>
</dbReference>
<organism evidence="3 4">
    <name type="scientific">Henriciella pelagia</name>
    <dbReference type="NCBI Taxonomy" id="1977912"/>
    <lineage>
        <taxon>Bacteria</taxon>
        <taxon>Pseudomonadati</taxon>
        <taxon>Pseudomonadota</taxon>
        <taxon>Alphaproteobacteria</taxon>
        <taxon>Hyphomonadales</taxon>
        <taxon>Hyphomonadaceae</taxon>
        <taxon>Henriciella</taxon>
    </lineage>
</organism>